<accession>A0A9P3LG63</accession>
<organism evidence="7 8">
    <name type="scientific">Phanerochaete sordida</name>
    <dbReference type="NCBI Taxonomy" id="48140"/>
    <lineage>
        <taxon>Eukaryota</taxon>
        <taxon>Fungi</taxon>
        <taxon>Dikarya</taxon>
        <taxon>Basidiomycota</taxon>
        <taxon>Agaricomycotina</taxon>
        <taxon>Agaricomycetes</taxon>
        <taxon>Polyporales</taxon>
        <taxon>Phanerochaetaceae</taxon>
        <taxon>Phanerochaete</taxon>
    </lineage>
</organism>
<gene>
    <name evidence="7" type="ORF">PsYK624_101520</name>
</gene>
<evidence type="ECO:0000256" key="6">
    <source>
        <dbReference type="SAM" id="Phobius"/>
    </source>
</evidence>
<evidence type="ECO:0000256" key="3">
    <source>
        <dbReference type="ARBA" id="ARBA00022824"/>
    </source>
</evidence>
<proteinExistence type="predicted"/>
<dbReference type="Proteomes" id="UP000703269">
    <property type="component" value="Unassembled WGS sequence"/>
</dbReference>
<dbReference type="Pfam" id="PF11779">
    <property type="entry name" value="SPT_ssu-like"/>
    <property type="match status" value="1"/>
</dbReference>
<keyword evidence="3" id="KW-0256">Endoplasmic reticulum</keyword>
<sequence>MSSFALTPETSEYSLPAWKRVPTTADVLFSLALPYRPPESSLGAYLWRKRVWFESTFALTMLQPWEKMMLLTLWGTLFVLFMTGFCLYFPYHLAFVAGRTKYYLLGQENPEVSVAESIQRLVMSWRWNETSTRVASLVEL</sequence>
<comment type="subcellular location">
    <subcellularLocation>
        <location evidence="1">Endoplasmic reticulum membrane</location>
        <topology evidence="1">Multi-pass membrane protein</topology>
    </subcellularLocation>
</comment>
<reference evidence="7 8" key="1">
    <citation type="submission" date="2021-08" db="EMBL/GenBank/DDBJ databases">
        <title>Draft Genome Sequence of Phanerochaete sordida strain YK-624.</title>
        <authorList>
            <person name="Mori T."/>
            <person name="Dohra H."/>
            <person name="Suzuki T."/>
            <person name="Kawagishi H."/>
            <person name="Hirai H."/>
        </authorList>
    </citation>
    <scope>NUCLEOTIDE SEQUENCE [LARGE SCALE GENOMIC DNA]</scope>
    <source>
        <strain evidence="7 8">YK-624</strain>
    </source>
</reference>
<evidence type="ECO:0000256" key="4">
    <source>
        <dbReference type="ARBA" id="ARBA00022989"/>
    </source>
</evidence>
<comment type="caution">
    <text evidence="7">The sequence shown here is derived from an EMBL/GenBank/DDBJ whole genome shotgun (WGS) entry which is preliminary data.</text>
</comment>
<keyword evidence="4 6" id="KW-1133">Transmembrane helix</keyword>
<dbReference type="EMBL" id="BPQB01000036">
    <property type="protein sequence ID" value="GJE93985.1"/>
    <property type="molecule type" value="Genomic_DNA"/>
</dbReference>
<evidence type="ECO:0000313" key="7">
    <source>
        <dbReference type="EMBL" id="GJE93985.1"/>
    </source>
</evidence>
<evidence type="ECO:0000256" key="2">
    <source>
        <dbReference type="ARBA" id="ARBA00022692"/>
    </source>
</evidence>
<dbReference type="InterPro" id="IPR024512">
    <property type="entry name" value="Ser_palmitoyltrfase_ssu-like"/>
</dbReference>
<dbReference type="AlphaFoldDB" id="A0A9P3LG63"/>
<feature type="transmembrane region" description="Helical" evidence="6">
    <location>
        <begin position="68"/>
        <end position="91"/>
    </location>
</feature>
<keyword evidence="2 6" id="KW-0812">Transmembrane</keyword>
<keyword evidence="8" id="KW-1185">Reference proteome</keyword>
<protein>
    <submittedName>
        <fullName evidence="7">Serine palmitoyltransferase small subunit-like domain-containing protein</fullName>
    </submittedName>
</protein>
<dbReference type="GO" id="GO:0005789">
    <property type="term" value="C:endoplasmic reticulum membrane"/>
    <property type="evidence" value="ECO:0007669"/>
    <property type="project" value="UniProtKB-SubCell"/>
</dbReference>
<evidence type="ECO:0000256" key="5">
    <source>
        <dbReference type="ARBA" id="ARBA00023136"/>
    </source>
</evidence>
<keyword evidence="5 6" id="KW-0472">Membrane</keyword>
<dbReference type="OrthoDB" id="202672at2759"/>
<evidence type="ECO:0000313" key="8">
    <source>
        <dbReference type="Proteomes" id="UP000703269"/>
    </source>
</evidence>
<name>A0A9P3LG63_9APHY</name>
<evidence type="ECO:0000256" key="1">
    <source>
        <dbReference type="ARBA" id="ARBA00004477"/>
    </source>
</evidence>